<dbReference type="Proteomes" id="UP001196413">
    <property type="component" value="Unassembled WGS sequence"/>
</dbReference>
<sequence>MNKRSYTILPNYIRQSCYTKKMNKVPIFMEREEMSSYEHHSNITSKPLNRKTTDPFLLCRGDSTVGLGKYSGDSSKDFIRSTVTLSIYLFIYLIRYVEQQSVQSVPLGIPEEPKPKS</sequence>
<comment type="caution">
    <text evidence="1">The sequence shown here is derived from an EMBL/GenBank/DDBJ whole genome shotgun (WGS) entry which is preliminary data.</text>
</comment>
<protein>
    <submittedName>
        <fullName evidence="1">Uncharacterized protein</fullName>
    </submittedName>
</protein>
<evidence type="ECO:0000313" key="1">
    <source>
        <dbReference type="EMBL" id="KAJ1368543.1"/>
    </source>
</evidence>
<accession>A0AAD5WGB0</accession>
<proteinExistence type="predicted"/>
<dbReference type="EMBL" id="JAHQIW010006222">
    <property type="protein sequence ID" value="KAJ1368543.1"/>
    <property type="molecule type" value="Genomic_DNA"/>
</dbReference>
<keyword evidence="2" id="KW-1185">Reference proteome</keyword>
<gene>
    <name evidence="1" type="ORF">KIN20_029696</name>
</gene>
<dbReference type="AlphaFoldDB" id="A0AAD5WGB0"/>
<name>A0AAD5WGB0_PARTN</name>
<evidence type="ECO:0000313" key="2">
    <source>
        <dbReference type="Proteomes" id="UP001196413"/>
    </source>
</evidence>
<organism evidence="1 2">
    <name type="scientific">Parelaphostrongylus tenuis</name>
    <name type="common">Meningeal worm</name>
    <dbReference type="NCBI Taxonomy" id="148309"/>
    <lineage>
        <taxon>Eukaryota</taxon>
        <taxon>Metazoa</taxon>
        <taxon>Ecdysozoa</taxon>
        <taxon>Nematoda</taxon>
        <taxon>Chromadorea</taxon>
        <taxon>Rhabditida</taxon>
        <taxon>Rhabditina</taxon>
        <taxon>Rhabditomorpha</taxon>
        <taxon>Strongyloidea</taxon>
        <taxon>Metastrongylidae</taxon>
        <taxon>Parelaphostrongylus</taxon>
    </lineage>
</organism>
<reference evidence="1" key="1">
    <citation type="submission" date="2021-06" db="EMBL/GenBank/DDBJ databases">
        <title>Parelaphostrongylus tenuis whole genome reference sequence.</title>
        <authorList>
            <person name="Garwood T.J."/>
            <person name="Larsen P.A."/>
            <person name="Fountain-Jones N.M."/>
            <person name="Garbe J.R."/>
            <person name="Macchietto M.G."/>
            <person name="Kania S.A."/>
            <person name="Gerhold R.W."/>
            <person name="Richards J.E."/>
            <person name="Wolf T.M."/>
        </authorList>
    </citation>
    <scope>NUCLEOTIDE SEQUENCE</scope>
    <source>
        <strain evidence="1">MNPRO001-30</strain>
        <tissue evidence="1">Meninges</tissue>
    </source>
</reference>